<dbReference type="InterPro" id="IPR023997">
    <property type="entry name" value="TonB-dep_OMP_SusC/RagA_CS"/>
</dbReference>
<feature type="domain" description="TonB-dependent receptor plug" evidence="12">
    <location>
        <begin position="116"/>
        <end position="223"/>
    </location>
</feature>
<evidence type="ECO:0000256" key="1">
    <source>
        <dbReference type="ARBA" id="ARBA00004571"/>
    </source>
</evidence>
<sequence length="1039" mass="114081">MKSKFTWIFTLLLAFFIQFSFAQEKTITGVVTDGTGMPVPGANVVIEGTSQGVQTDFDGKYSISASVGQKLVFSFVGMASQTVKVGASNTISVKLEDDAQVLKDVVVEAYRTTTKAQSNVAVTTITSETIEGRPNANFIQTLQGQVPGLNISTGSGQPGANSTVILRGYGSVNGNIEPLYVIDNVPMSVDNFRSINPNDIASISVLKDAGATSIYGNRGANGVIIVKTKKGGFKSQLDIKYTGTTSFTSLQGNDYNKMNAKQLLTLERAYGRGLGASGGAAGGAMTDDEINNYGVNTDWYDQIFRTGVSQNHVLSLTSGSENLSSFTSFGYYDMEGIVRGTGLKRFNFRNNLNGKSNDGRFNYSTATTINYSVRNEATNLGTGAVNQNPIIAANQGAPYLSPSWYTNGQELNNWYASGIPSESAAALGAPNITKGNLLLTPLMLMDKLKTFTNETNEIKMISNIQASYKLTDDLTLGTSIGGDFTENMTLFVEDPHSFNAYVFQRDEEDYLGFQTEAVTREFNFNANTSLNYNKVFAQKHALDVSVFTEYYKSHLKSFQYTQNGLNSKVFVPGNGAGFIPHNPFPADGAGSPAFYVPEVGAAKATAGLFSYFGSADYSYDQKYGVSATVRRDASYRFSETNRWGTFWSVSGRWNIDKEAFMQNTAFNMLKLRASYGTTGNQNILGQSSFSAPNNSRELMASGTGYANLPAYFVDQLGNPDLKWETNEQFNIGLDFELWKSRLRGNLDVYQRTTKDLFLTTPISGVNGTYGLLSNNGDMRNSGVEALVSYGLINGKDFKLTLNFNGSYNRNIVLDIPDEGGLQNNGNTVLHEGGPINEYYLIKYAGVNPTNGNLLFYKADGSLTENPDPEVDRRFTNKSLAPIYQGGFGFDAEYKGFYLTTQFNYVADIWRFDFDLEGLQDTSDMGQFNKSTDLLNAWTPDNRITDMPSIFVTNKGYDGASDRYLKDASYVRLRYATLGYTFSNELLAKTPFKGIKAFVQGENLVTWSKWRGWDAESNRAGDQSQYPTPRIVSVGLELQF</sequence>
<dbReference type="Pfam" id="PF07715">
    <property type="entry name" value="Plug"/>
    <property type="match status" value="1"/>
</dbReference>
<evidence type="ECO:0000256" key="5">
    <source>
        <dbReference type="ARBA" id="ARBA00023077"/>
    </source>
</evidence>
<evidence type="ECO:0000259" key="11">
    <source>
        <dbReference type="Pfam" id="PF00593"/>
    </source>
</evidence>
<evidence type="ECO:0000256" key="6">
    <source>
        <dbReference type="ARBA" id="ARBA00023136"/>
    </source>
</evidence>
<dbReference type="Gene3D" id="2.60.40.1120">
    <property type="entry name" value="Carboxypeptidase-like, regulatory domain"/>
    <property type="match status" value="1"/>
</dbReference>
<keyword evidence="14" id="KW-1185">Reference proteome</keyword>
<evidence type="ECO:0000256" key="2">
    <source>
        <dbReference type="ARBA" id="ARBA00022448"/>
    </source>
</evidence>
<dbReference type="Proteomes" id="UP001597480">
    <property type="component" value="Unassembled WGS sequence"/>
</dbReference>
<keyword evidence="5 9" id="KW-0798">TonB box</keyword>
<comment type="caution">
    <text evidence="13">The sequence shown here is derived from an EMBL/GenBank/DDBJ whole genome shotgun (WGS) entry which is preliminary data.</text>
</comment>
<keyword evidence="7 8" id="KW-0998">Cell outer membrane</keyword>
<evidence type="ECO:0000256" key="7">
    <source>
        <dbReference type="ARBA" id="ARBA00023237"/>
    </source>
</evidence>
<dbReference type="InterPro" id="IPR039426">
    <property type="entry name" value="TonB-dep_rcpt-like"/>
</dbReference>
<dbReference type="InterPro" id="IPR008969">
    <property type="entry name" value="CarboxyPept-like_regulatory"/>
</dbReference>
<dbReference type="Pfam" id="PF00593">
    <property type="entry name" value="TonB_dep_Rec_b-barrel"/>
    <property type="match status" value="1"/>
</dbReference>
<gene>
    <name evidence="13" type="ORF">ACFSR3_13580</name>
</gene>
<dbReference type="NCBIfam" id="TIGR04057">
    <property type="entry name" value="SusC_RagA_signa"/>
    <property type="match status" value="1"/>
</dbReference>
<dbReference type="InterPro" id="IPR012910">
    <property type="entry name" value="Plug_dom"/>
</dbReference>
<keyword evidence="3 8" id="KW-1134">Transmembrane beta strand</keyword>
<dbReference type="InterPro" id="IPR036942">
    <property type="entry name" value="Beta-barrel_TonB_sf"/>
</dbReference>
<comment type="subcellular location">
    <subcellularLocation>
        <location evidence="1 8">Cell outer membrane</location>
        <topology evidence="1 8">Multi-pass membrane protein</topology>
    </subcellularLocation>
</comment>
<evidence type="ECO:0000256" key="10">
    <source>
        <dbReference type="SAM" id="SignalP"/>
    </source>
</evidence>
<dbReference type="SUPFAM" id="SSF49464">
    <property type="entry name" value="Carboxypeptidase regulatory domain-like"/>
    <property type="match status" value="1"/>
</dbReference>
<keyword evidence="4 8" id="KW-0812">Transmembrane</keyword>
<dbReference type="InterPro" id="IPR023996">
    <property type="entry name" value="TonB-dep_OMP_SusC/RagA"/>
</dbReference>
<dbReference type="PROSITE" id="PS52016">
    <property type="entry name" value="TONB_DEPENDENT_REC_3"/>
    <property type="match status" value="1"/>
</dbReference>
<dbReference type="RefSeq" id="WP_379821704.1">
    <property type="nucleotide sequence ID" value="NZ_JBHUMD010000027.1"/>
</dbReference>
<proteinExistence type="inferred from homology"/>
<evidence type="ECO:0000313" key="14">
    <source>
        <dbReference type="Proteomes" id="UP001597480"/>
    </source>
</evidence>
<dbReference type="InterPro" id="IPR000531">
    <property type="entry name" value="Beta-barrel_TonB"/>
</dbReference>
<reference evidence="14" key="1">
    <citation type="journal article" date="2019" name="Int. J. Syst. Evol. Microbiol.">
        <title>The Global Catalogue of Microorganisms (GCM) 10K type strain sequencing project: providing services to taxonomists for standard genome sequencing and annotation.</title>
        <authorList>
            <consortium name="The Broad Institute Genomics Platform"/>
            <consortium name="The Broad Institute Genome Sequencing Center for Infectious Disease"/>
            <person name="Wu L."/>
            <person name="Ma J."/>
        </authorList>
    </citation>
    <scope>NUCLEOTIDE SEQUENCE [LARGE SCALE GENOMIC DNA]</scope>
    <source>
        <strain evidence="14">KCTC 42107</strain>
    </source>
</reference>
<evidence type="ECO:0000256" key="9">
    <source>
        <dbReference type="RuleBase" id="RU003357"/>
    </source>
</evidence>
<keyword evidence="6 8" id="KW-0472">Membrane</keyword>
<accession>A0ABW5NVF8</accession>
<dbReference type="NCBIfam" id="TIGR04056">
    <property type="entry name" value="OMP_RagA_SusC"/>
    <property type="match status" value="1"/>
</dbReference>
<comment type="similarity">
    <text evidence="8 9">Belongs to the TonB-dependent receptor family.</text>
</comment>
<name>A0ABW5NVF8_9FLAO</name>
<feature type="signal peptide" evidence="10">
    <location>
        <begin position="1"/>
        <end position="22"/>
    </location>
</feature>
<evidence type="ECO:0000259" key="12">
    <source>
        <dbReference type="Pfam" id="PF07715"/>
    </source>
</evidence>
<evidence type="ECO:0000256" key="8">
    <source>
        <dbReference type="PROSITE-ProRule" id="PRU01360"/>
    </source>
</evidence>
<dbReference type="Gene3D" id="2.40.170.20">
    <property type="entry name" value="TonB-dependent receptor, beta-barrel domain"/>
    <property type="match status" value="1"/>
</dbReference>
<keyword evidence="2 8" id="KW-0813">Transport</keyword>
<evidence type="ECO:0000256" key="4">
    <source>
        <dbReference type="ARBA" id="ARBA00022692"/>
    </source>
</evidence>
<keyword evidence="10" id="KW-0732">Signal</keyword>
<dbReference type="Pfam" id="PF13715">
    <property type="entry name" value="CarbopepD_reg_2"/>
    <property type="match status" value="1"/>
</dbReference>
<evidence type="ECO:0000313" key="13">
    <source>
        <dbReference type="EMBL" id="MFD2603091.1"/>
    </source>
</evidence>
<dbReference type="InterPro" id="IPR037066">
    <property type="entry name" value="Plug_dom_sf"/>
</dbReference>
<dbReference type="SUPFAM" id="SSF56935">
    <property type="entry name" value="Porins"/>
    <property type="match status" value="1"/>
</dbReference>
<protein>
    <submittedName>
        <fullName evidence="13">SusC/RagA family TonB-linked outer membrane protein</fullName>
    </submittedName>
</protein>
<feature type="domain" description="TonB-dependent receptor-like beta-barrel" evidence="11">
    <location>
        <begin position="471"/>
        <end position="852"/>
    </location>
</feature>
<feature type="chain" id="PRO_5046598021" evidence="10">
    <location>
        <begin position="23"/>
        <end position="1039"/>
    </location>
</feature>
<dbReference type="Gene3D" id="2.170.130.10">
    <property type="entry name" value="TonB-dependent receptor, plug domain"/>
    <property type="match status" value="1"/>
</dbReference>
<organism evidence="13 14">
    <name type="scientific">Flavobacterium suzhouense</name>
    <dbReference type="NCBI Taxonomy" id="1529638"/>
    <lineage>
        <taxon>Bacteria</taxon>
        <taxon>Pseudomonadati</taxon>
        <taxon>Bacteroidota</taxon>
        <taxon>Flavobacteriia</taxon>
        <taxon>Flavobacteriales</taxon>
        <taxon>Flavobacteriaceae</taxon>
        <taxon>Flavobacterium</taxon>
    </lineage>
</organism>
<dbReference type="EMBL" id="JBHUMD010000027">
    <property type="protein sequence ID" value="MFD2603091.1"/>
    <property type="molecule type" value="Genomic_DNA"/>
</dbReference>
<evidence type="ECO:0000256" key="3">
    <source>
        <dbReference type="ARBA" id="ARBA00022452"/>
    </source>
</evidence>